<dbReference type="PANTHER" id="PTHR43757:SF2">
    <property type="entry name" value="AMINOMETHYLTRANSFERASE, MITOCHONDRIAL"/>
    <property type="match status" value="1"/>
</dbReference>
<dbReference type="Pfam" id="PF08669">
    <property type="entry name" value="GCV_T_C"/>
    <property type="match status" value="1"/>
</dbReference>
<evidence type="ECO:0000259" key="2">
    <source>
        <dbReference type="Pfam" id="PF01571"/>
    </source>
</evidence>
<evidence type="ECO:0000256" key="1">
    <source>
        <dbReference type="PIRSR" id="PIRSR006487-1"/>
    </source>
</evidence>
<dbReference type="SUPFAM" id="SSF103025">
    <property type="entry name" value="Folate-binding domain"/>
    <property type="match status" value="1"/>
</dbReference>
<feature type="domain" description="Aminomethyltransferase C-terminal" evidence="3">
    <location>
        <begin position="289"/>
        <end position="372"/>
    </location>
</feature>
<dbReference type="PANTHER" id="PTHR43757">
    <property type="entry name" value="AMINOMETHYLTRANSFERASE"/>
    <property type="match status" value="1"/>
</dbReference>
<accession>A0A1G2D3N5</accession>
<protein>
    <submittedName>
        <fullName evidence="4">Glycine cleavage system protein T</fullName>
    </submittedName>
</protein>
<dbReference type="InterPro" id="IPR029043">
    <property type="entry name" value="GcvT/YgfZ_C"/>
</dbReference>
<dbReference type="Gene3D" id="3.30.1360.120">
    <property type="entry name" value="Probable tRNA modification gtpase trme, domain 1"/>
    <property type="match status" value="1"/>
</dbReference>
<evidence type="ECO:0000313" key="5">
    <source>
        <dbReference type="Proteomes" id="UP000177996"/>
    </source>
</evidence>
<dbReference type="InterPro" id="IPR027266">
    <property type="entry name" value="TrmE/GcvT-like"/>
</dbReference>
<dbReference type="InterPro" id="IPR028896">
    <property type="entry name" value="GcvT/YgfZ/DmdA"/>
</dbReference>
<reference evidence="4 5" key="1">
    <citation type="journal article" date="2016" name="Nat. Commun.">
        <title>Thousands of microbial genomes shed light on interconnected biogeochemical processes in an aquifer system.</title>
        <authorList>
            <person name="Anantharaman K."/>
            <person name="Brown C.T."/>
            <person name="Hug L.A."/>
            <person name="Sharon I."/>
            <person name="Castelle C.J."/>
            <person name="Probst A.J."/>
            <person name="Thomas B.C."/>
            <person name="Singh A."/>
            <person name="Wilkins M.J."/>
            <person name="Karaoz U."/>
            <person name="Brodie E.L."/>
            <person name="Williams K.H."/>
            <person name="Hubbard S.S."/>
            <person name="Banfield J.F."/>
        </authorList>
    </citation>
    <scope>NUCLEOTIDE SEQUENCE [LARGE SCALE GENOMIC DNA]</scope>
</reference>
<dbReference type="InterPro" id="IPR013977">
    <property type="entry name" value="GcvT_C"/>
</dbReference>
<dbReference type="PIRSF" id="PIRSF006487">
    <property type="entry name" value="GcvT"/>
    <property type="match status" value="1"/>
</dbReference>
<dbReference type="Pfam" id="PF01571">
    <property type="entry name" value="GCV_T"/>
    <property type="match status" value="1"/>
</dbReference>
<proteinExistence type="predicted"/>
<dbReference type="EMBL" id="MHLL01000039">
    <property type="protein sequence ID" value="OGZ08266.1"/>
    <property type="molecule type" value="Genomic_DNA"/>
</dbReference>
<dbReference type="STRING" id="1798661.A3D65_02770"/>
<sequence length="380" mass="42690">MSLVQRGARLRRTPFFDATQRWGARGYTVYNHTLFPICYDDPEKEYSHLLQHVTLWDVSVERQVEITGPDAFTFTNMLTPRDLSKCAVGQGKYVVITAEDGGIINDPVLLRLGDNHFWLALADSDVLLWARGVALNSGLRVNITEPDVSPLQIQGPKAKDVVHALFGDAATGLRYYWFLETKLSNIPVVVTRTGWTGEVGYEVYLRDGSRGDELWERIMEAGKPYHIRPTGPSDIRRIEAGILNWGADMTLENNPYEVGLDYLVDESKTAPYIGRDALKRIKAKGIKQKLVGIEIECDRIEMNATIGRVFGGPRGGILGKVTSAIYSPRLKKNIGYAMVPLAYASLGDKFWVELKMYERLELATVVQKPFIDPKKKIPKT</sequence>
<dbReference type="AlphaFoldDB" id="A0A1G2D3N5"/>
<organism evidence="4 5">
    <name type="scientific">Candidatus Lloydbacteria bacterium RIFCSPHIGHO2_02_FULL_50_13</name>
    <dbReference type="NCBI Taxonomy" id="1798661"/>
    <lineage>
        <taxon>Bacteria</taxon>
        <taxon>Candidatus Lloydiibacteriota</taxon>
    </lineage>
</organism>
<dbReference type="SUPFAM" id="SSF101790">
    <property type="entry name" value="Aminomethyltransferase beta-barrel domain"/>
    <property type="match status" value="1"/>
</dbReference>
<evidence type="ECO:0000259" key="3">
    <source>
        <dbReference type="Pfam" id="PF08669"/>
    </source>
</evidence>
<dbReference type="InterPro" id="IPR006222">
    <property type="entry name" value="GCVT_N"/>
</dbReference>
<feature type="binding site" evidence="1">
    <location>
        <position position="202"/>
    </location>
    <ligand>
        <name>substrate</name>
    </ligand>
</feature>
<dbReference type="Proteomes" id="UP000177996">
    <property type="component" value="Unassembled WGS sequence"/>
</dbReference>
<feature type="domain" description="GCVT N-terminal" evidence="2">
    <location>
        <begin position="16"/>
        <end position="267"/>
    </location>
</feature>
<evidence type="ECO:0000313" key="4">
    <source>
        <dbReference type="EMBL" id="OGZ08266.1"/>
    </source>
</evidence>
<comment type="caution">
    <text evidence="4">The sequence shown here is derived from an EMBL/GenBank/DDBJ whole genome shotgun (WGS) entry which is preliminary data.</text>
</comment>
<gene>
    <name evidence="4" type="ORF">A3D65_02770</name>
</gene>
<name>A0A1G2D3N5_9BACT</name>